<evidence type="ECO:0000313" key="1">
    <source>
        <dbReference type="EMBL" id="CAA9301466.1"/>
    </source>
</evidence>
<protein>
    <submittedName>
        <fullName evidence="1">Uncharacterized protein</fullName>
    </submittedName>
</protein>
<proteinExistence type="predicted"/>
<reference evidence="1" key="1">
    <citation type="submission" date="2020-02" db="EMBL/GenBank/DDBJ databases">
        <authorList>
            <person name="Meier V. D."/>
        </authorList>
    </citation>
    <scope>NUCLEOTIDE SEQUENCE</scope>
    <source>
        <strain evidence="1">AVDCRST_MAG84</strain>
    </source>
</reference>
<dbReference type="EMBL" id="CADCTZ010000020">
    <property type="protein sequence ID" value="CAA9301466.1"/>
    <property type="molecule type" value="Genomic_DNA"/>
</dbReference>
<sequence>MVEIFAQPPGNGAQIRLMARYILRAWARIGPPPYRTLQVGLTGLDIRGDRSPASPKINF</sequence>
<dbReference type="AlphaFoldDB" id="A0A6J4KBN4"/>
<name>A0A6J4KBN4_9CYAN</name>
<gene>
    <name evidence="1" type="ORF">AVDCRST_MAG84-126</name>
</gene>
<organism evidence="1">
    <name type="scientific">uncultured Microcoleus sp</name>
    <dbReference type="NCBI Taxonomy" id="259945"/>
    <lineage>
        <taxon>Bacteria</taxon>
        <taxon>Bacillati</taxon>
        <taxon>Cyanobacteriota</taxon>
        <taxon>Cyanophyceae</taxon>
        <taxon>Oscillatoriophycideae</taxon>
        <taxon>Oscillatoriales</taxon>
        <taxon>Microcoleaceae</taxon>
        <taxon>Microcoleus</taxon>
        <taxon>environmental samples</taxon>
    </lineage>
</organism>
<accession>A0A6J4KBN4</accession>